<dbReference type="eggNOG" id="COG0455">
    <property type="taxonomic scope" value="Bacteria"/>
</dbReference>
<evidence type="ECO:0000313" key="1">
    <source>
        <dbReference type="EMBL" id="GAE91607.1"/>
    </source>
</evidence>
<dbReference type="STRING" id="1298598.JCM21714_560"/>
<keyword evidence="1" id="KW-0966">Cell projection</keyword>
<comment type="caution">
    <text evidence="1">The sequence shown here is derived from an EMBL/GenBank/DDBJ whole genome shotgun (WGS) entry which is preliminary data.</text>
</comment>
<protein>
    <submittedName>
        <fullName evidence="1">Flagellar synthesis regulator FleN</fullName>
    </submittedName>
</protein>
<organism evidence="1 2">
    <name type="scientific">Gracilibacillus boraciitolerans JCM 21714</name>
    <dbReference type="NCBI Taxonomy" id="1298598"/>
    <lineage>
        <taxon>Bacteria</taxon>
        <taxon>Bacillati</taxon>
        <taxon>Bacillota</taxon>
        <taxon>Bacilli</taxon>
        <taxon>Bacillales</taxon>
        <taxon>Bacillaceae</taxon>
        <taxon>Gracilibacillus</taxon>
    </lineage>
</organism>
<gene>
    <name evidence="1" type="ORF">JCM21714_560</name>
</gene>
<dbReference type="SUPFAM" id="SSF52540">
    <property type="entry name" value="P-loop containing nucleoside triphosphate hydrolases"/>
    <property type="match status" value="1"/>
</dbReference>
<keyword evidence="2" id="KW-1185">Reference proteome</keyword>
<name>W4VEH7_9BACI</name>
<dbReference type="Gene3D" id="3.40.50.300">
    <property type="entry name" value="P-loop containing nucleotide triphosphate hydrolases"/>
    <property type="match status" value="1"/>
</dbReference>
<dbReference type="Proteomes" id="UP000019102">
    <property type="component" value="Unassembled WGS sequence"/>
</dbReference>
<proteinExistence type="predicted"/>
<keyword evidence="1" id="KW-0969">Cilium</keyword>
<dbReference type="RefSeq" id="WP_235182546.1">
    <property type="nucleotide sequence ID" value="NZ_BAVS01000001.1"/>
</dbReference>
<reference evidence="1 2" key="1">
    <citation type="journal article" date="2014" name="Genome Announc.">
        <title>Draft Genome Sequence of the Boron-Tolerant and Moderately Halotolerant Bacterium Gracilibacillus boraciitolerans JCM 21714T.</title>
        <authorList>
            <person name="Ahmed I."/>
            <person name="Oshima K."/>
            <person name="Suda W."/>
            <person name="Kitamura K."/>
            <person name="Iida T."/>
            <person name="Ohmori Y."/>
            <person name="Fujiwara T."/>
            <person name="Hattori M."/>
            <person name="Ohkuma M."/>
        </authorList>
    </citation>
    <scope>NUCLEOTIDE SEQUENCE [LARGE SCALE GENOMIC DNA]</scope>
    <source>
        <strain evidence="1 2">JCM 21714</strain>
    </source>
</reference>
<dbReference type="InterPro" id="IPR027417">
    <property type="entry name" value="P-loop_NTPase"/>
</dbReference>
<dbReference type="EMBL" id="BAVS01000001">
    <property type="protein sequence ID" value="GAE91607.1"/>
    <property type="molecule type" value="Genomic_DNA"/>
</dbReference>
<evidence type="ECO:0000313" key="2">
    <source>
        <dbReference type="Proteomes" id="UP000019102"/>
    </source>
</evidence>
<dbReference type="AlphaFoldDB" id="W4VEH7"/>
<accession>W4VEH7</accession>
<sequence>MTDAYSMVKHILLQHPVDIHLIINRSRNEKQGIDTMNRMVLTVKRFLKHDIRPPLGTIPDDSAVVEAVIAQHPFILHKPKSKASVAMEQITKQFLGELSKKKINSGFLNRLKRLITER</sequence>
<keyword evidence="1" id="KW-0282">Flagellum</keyword>